<sequence length="297" mass="31513">MLFSRLSCFHGAMSNLSSAVIRRRCFAASAISSRSAIVTGASRGIGKAIALRLAQDGFDVCVNDLASNSNSAEKVVEEIKVMGRNAVSACANVSNRSEVEAVVEKSVQALGPLNVMVANAGIVKVQTLLESTEEDWRRIFDVNVLGVVNCNIVAAKQFIRQREENGGQNNIVGKILNAASGTSFRPALMISPYSATKAAVRSITQAFSLELGPLGITCNAFAPGVVDSQMWEQIDEGLSRINGLPKGENFKATKSLITLGRTSVPEDVVKTVSFLAGPDSDYLTGQTICCDGGMIFT</sequence>
<dbReference type="PROSITE" id="PS00061">
    <property type="entry name" value="ADH_SHORT"/>
    <property type="match status" value="1"/>
</dbReference>
<name>A0A8H5CM35_9AGAR</name>
<evidence type="ECO:0000256" key="3">
    <source>
        <dbReference type="RuleBase" id="RU000363"/>
    </source>
</evidence>
<dbReference type="Proteomes" id="UP000559256">
    <property type="component" value="Unassembled WGS sequence"/>
</dbReference>
<dbReference type="GO" id="GO:0006633">
    <property type="term" value="P:fatty acid biosynthetic process"/>
    <property type="evidence" value="ECO:0007669"/>
    <property type="project" value="TreeGrafter"/>
</dbReference>
<dbReference type="GO" id="GO:0048038">
    <property type="term" value="F:quinone binding"/>
    <property type="evidence" value="ECO:0007669"/>
    <property type="project" value="TreeGrafter"/>
</dbReference>
<dbReference type="EMBL" id="JAACJM010000130">
    <property type="protein sequence ID" value="KAF5343998.1"/>
    <property type="molecule type" value="Genomic_DNA"/>
</dbReference>
<dbReference type="Pfam" id="PF00106">
    <property type="entry name" value="adh_short"/>
    <property type="match status" value="1"/>
</dbReference>
<protein>
    <submittedName>
        <fullName evidence="4">Uncharacterized protein</fullName>
    </submittedName>
</protein>
<dbReference type="SUPFAM" id="SSF51735">
    <property type="entry name" value="NAD(P)-binding Rossmann-fold domains"/>
    <property type="match status" value="1"/>
</dbReference>
<dbReference type="InterPro" id="IPR002347">
    <property type="entry name" value="SDR_fam"/>
</dbReference>
<dbReference type="PRINTS" id="PR00081">
    <property type="entry name" value="GDHRDH"/>
</dbReference>
<reference evidence="4 5" key="1">
    <citation type="journal article" date="2020" name="ISME J.">
        <title>Uncovering the hidden diversity of litter-decomposition mechanisms in mushroom-forming fungi.</title>
        <authorList>
            <person name="Floudas D."/>
            <person name="Bentzer J."/>
            <person name="Ahren D."/>
            <person name="Johansson T."/>
            <person name="Persson P."/>
            <person name="Tunlid A."/>
        </authorList>
    </citation>
    <scope>NUCLEOTIDE SEQUENCE [LARGE SCALE GENOMIC DNA]</scope>
    <source>
        <strain evidence="4 5">CBS 291.85</strain>
    </source>
</reference>
<dbReference type="GO" id="GO:0016616">
    <property type="term" value="F:oxidoreductase activity, acting on the CH-OH group of donors, NAD or NADP as acceptor"/>
    <property type="evidence" value="ECO:0007669"/>
    <property type="project" value="TreeGrafter"/>
</dbReference>
<dbReference type="PANTHER" id="PTHR42760">
    <property type="entry name" value="SHORT-CHAIN DEHYDROGENASES/REDUCTASES FAMILY MEMBER"/>
    <property type="match status" value="1"/>
</dbReference>
<dbReference type="PRINTS" id="PR00080">
    <property type="entry name" value="SDRFAMILY"/>
</dbReference>
<evidence type="ECO:0000313" key="5">
    <source>
        <dbReference type="Proteomes" id="UP000559256"/>
    </source>
</evidence>
<dbReference type="PANTHER" id="PTHR42760:SF121">
    <property type="entry name" value="3-OXOACYL-(ACYL-CARRIER-PROTEIN) REDUCTASE"/>
    <property type="match status" value="1"/>
</dbReference>
<dbReference type="InterPro" id="IPR036291">
    <property type="entry name" value="NAD(P)-bd_dom_sf"/>
</dbReference>
<comment type="similarity">
    <text evidence="1 3">Belongs to the short-chain dehydrogenases/reductases (SDR) family.</text>
</comment>
<evidence type="ECO:0000256" key="1">
    <source>
        <dbReference type="ARBA" id="ARBA00006484"/>
    </source>
</evidence>
<evidence type="ECO:0000256" key="2">
    <source>
        <dbReference type="ARBA" id="ARBA00022857"/>
    </source>
</evidence>
<proteinExistence type="inferred from homology"/>
<dbReference type="Gene3D" id="3.40.50.720">
    <property type="entry name" value="NAD(P)-binding Rossmann-like Domain"/>
    <property type="match status" value="1"/>
</dbReference>
<dbReference type="InterPro" id="IPR020904">
    <property type="entry name" value="Sc_DH/Rdtase_CS"/>
</dbReference>
<organism evidence="4 5">
    <name type="scientific">Tetrapyrgos nigripes</name>
    <dbReference type="NCBI Taxonomy" id="182062"/>
    <lineage>
        <taxon>Eukaryota</taxon>
        <taxon>Fungi</taxon>
        <taxon>Dikarya</taxon>
        <taxon>Basidiomycota</taxon>
        <taxon>Agaricomycotina</taxon>
        <taxon>Agaricomycetes</taxon>
        <taxon>Agaricomycetidae</taxon>
        <taxon>Agaricales</taxon>
        <taxon>Marasmiineae</taxon>
        <taxon>Marasmiaceae</taxon>
        <taxon>Tetrapyrgos</taxon>
    </lineage>
</organism>
<comment type="caution">
    <text evidence="4">The sequence shown here is derived from an EMBL/GenBank/DDBJ whole genome shotgun (WGS) entry which is preliminary data.</text>
</comment>
<dbReference type="FunFam" id="3.40.50.720:FF:000084">
    <property type="entry name" value="Short-chain dehydrogenase reductase"/>
    <property type="match status" value="1"/>
</dbReference>
<dbReference type="OrthoDB" id="498125at2759"/>
<keyword evidence="2" id="KW-0521">NADP</keyword>
<dbReference type="AlphaFoldDB" id="A0A8H5CM35"/>
<evidence type="ECO:0000313" key="4">
    <source>
        <dbReference type="EMBL" id="KAF5343998.1"/>
    </source>
</evidence>
<accession>A0A8H5CM35</accession>
<gene>
    <name evidence="4" type="ORF">D9758_012887</name>
</gene>
<keyword evidence="5" id="KW-1185">Reference proteome</keyword>